<dbReference type="EMBL" id="FOZM01000002">
    <property type="protein sequence ID" value="SFS19806.1"/>
    <property type="molecule type" value="Genomic_DNA"/>
</dbReference>
<dbReference type="Gene3D" id="3.10.450.240">
    <property type="match status" value="1"/>
</dbReference>
<feature type="transmembrane region" description="Helical" evidence="5">
    <location>
        <begin position="36"/>
        <end position="53"/>
    </location>
</feature>
<dbReference type="InterPro" id="IPR039544">
    <property type="entry name" value="Tim44-like"/>
</dbReference>
<dbReference type="NCBIfam" id="NF033779">
    <property type="entry name" value="Tim44_TimA_adap"/>
    <property type="match status" value="1"/>
</dbReference>
<dbReference type="InterPro" id="IPR007379">
    <property type="entry name" value="Tim44-like_dom"/>
</dbReference>
<sequence length="251" mass="27736">MFGGKVDSALHTTYIRIQRARYYALSRNEVEMNSPIIQLLVLAGIAVFLILRLRGVLGTREGFEKPAVTRPEPASRLGKPEFDVIEGGPDLDITDHVEDGSESAKALAAMKRADPTFNVSEFLGGARGAYEMILMAFENGDLDSIVPFISEDVYEAFASVVDERQRQGLSVDANFIGISDMSLVGAEFDEVTKEGEVSVRFKAEMTSVVRNAEGEVVEGSEKEIKRMKDTWTFARKMDSDDPNWRLVATGE</sequence>
<keyword evidence="3" id="KW-0809">Transit peptide</keyword>
<comment type="subcellular location">
    <subcellularLocation>
        <location evidence="1">Membrane</location>
    </subcellularLocation>
</comment>
<keyword evidence="8" id="KW-1185">Reference proteome</keyword>
<organism evidence="7 8">
    <name type="scientific">Yoonia litorea</name>
    <dbReference type="NCBI Taxonomy" id="1123755"/>
    <lineage>
        <taxon>Bacteria</taxon>
        <taxon>Pseudomonadati</taxon>
        <taxon>Pseudomonadota</taxon>
        <taxon>Alphaproteobacteria</taxon>
        <taxon>Rhodobacterales</taxon>
        <taxon>Paracoccaceae</taxon>
        <taxon>Yoonia</taxon>
    </lineage>
</organism>
<feature type="domain" description="Tim44-like" evidence="6">
    <location>
        <begin position="103"/>
        <end position="251"/>
    </location>
</feature>
<dbReference type="InterPro" id="IPR016985">
    <property type="entry name" value="UCP031890_Tim44-rel"/>
</dbReference>
<evidence type="ECO:0000256" key="4">
    <source>
        <dbReference type="ARBA" id="ARBA00023136"/>
    </source>
</evidence>
<dbReference type="SMART" id="SM00978">
    <property type="entry name" value="Tim44"/>
    <property type="match status" value="1"/>
</dbReference>
<dbReference type="GO" id="GO:0016020">
    <property type="term" value="C:membrane"/>
    <property type="evidence" value="ECO:0007669"/>
    <property type="project" value="UniProtKB-SubCell"/>
</dbReference>
<evidence type="ECO:0000256" key="3">
    <source>
        <dbReference type="ARBA" id="ARBA00022946"/>
    </source>
</evidence>
<dbReference type="GO" id="GO:0051087">
    <property type="term" value="F:protein-folding chaperone binding"/>
    <property type="evidence" value="ECO:0007669"/>
    <property type="project" value="TreeGrafter"/>
</dbReference>
<accession>A0A1I6MVS8</accession>
<protein>
    <submittedName>
        <fullName evidence="7">Predicted lipid-binding transport protein, Tim44 family</fullName>
    </submittedName>
</protein>
<dbReference type="PANTHER" id="PTHR10721">
    <property type="entry name" value="MITOCHONDRIAL IMPORT INNER MEMBRANE TRANSLOCASE SUBUNIT TIM44"/>
    <property type="match status" value="1"/>
</dbReference>
<comment type="similarity">
    <text evidence="2">Belongs to the Tim44 family.</text>
</comment>
<dbReference type="SUPFAM" id="SSF54427">
    <property type="entry name" value="NTF2-like"/>
    <property type="match status" value="1"/>
</dbReference>
<evidence type="ECO:0000313" key="7">
    <source>
        <dbReference type="EMBL" id="SFS19806.1"/>
    </source>
</evidence>
<dbReference type="PIRSF" id="PIRSF031890">
    <property type="entry name" value="UCP031890_transporter_Tim44"/>
    <property type="match status" value="1"/>
</dbReference>
<name>A0A1I6MVS8_9RHOB</name>
<keyword evidence="5" id="KW-0812">Transmembrane</keyword>
<evidence type="ECO:0000313" key="8">
    <source>
        <dbReference type="Proteomes" id="UP000198926"/>
    </source>
</evidence>
<dbReference type="Proteomes" id="UP000198926">
    <property type="component" value="Unassembled WGS sequence"/>
</dbReference>
<keyword evidence="5" id="KW-1133">Transmembrane helix</keyword>
<evidence type="ECO:0000256" key="1">
    <source>
        <dbReference type="ARBA" id="ARBA00004370"/>
    </source>
</evidence>
<dbReference type="Pfam" id="PF04280">
    <property type="entry name" value="Tim44"/>
    <property type="match status" value="1"/>
</dbReference>
<evidence type="ECO:0000256" key="2">
    <source>
        <dbReference type="ARBA" id="ARBA00009597"/>
    </source>
</evidence>
<dbReference type="InterPro" id="IPR032710">
    <property type="entry name" value="NTF2-like_dom_sf"/>
</dbReference>
<proteinExistence type="inferred from homology"/>
<reference evidence="7 8" key="1">
    <citation type="submission" date="2016-10" db="EMBL/GenBank/DDBJ databases">
        <authorList>
            <person name="de Groot N.N."/>
        </authorList>
    </citation>
    <scope>NUCLEOTIDE SEQUENCE [LARGE SCALE GENOMIC DNA]</scope>
    <source>
        <strain evidence="7 8">DSM 29433</strain>
    </source>
</reference>
<dbReference type="STRING" id="1123755.SAMN05444714_2358"/>
<evidence type="ECO:0000256" key="5">
    <source>
        <dbReference type="SAM" id="Phobius"/>
    </source>
</evidence>
<dbReference type="GO" id="GO:0030150">
    <property type="term" value="P:protein import into mitochondrial matrix"/>
    <property type="evidence" value="ECO:0007669"/>
    <property type="project" value="TreeGrafter"/>
</dbReference>
<keyword evidence="4 5" id="KW-0472">Membrane</keyword>
<evidence type="ECO:0000259" key="6">
    <source>
        <dbReference type="SMART" id="SM00978"/>
    </source>
</evidence>
<gene>
    <name evidence="7" type="ORF">SAMN05444714_2358</name>
</gene>
<dbReference type="PANTHER" id="PTHR10721:SF1">
    <property type="entry name" value="MITOCHONDRIAL IMPORT INNER MEMBRANE TRANSLOCASE SUBUNIT TIM44"/>
    <property type="match status" value="1"/>
</dbReference>
<dbReference type="AlphaFoldDB" id="A0A1I6MVS8"/>